<dbReference type="InterPro" id="IPR001650">
    <property type="entry name" value="Helicase_C-like"/>
</dbReference>
<accession>A0ABY4AMW4</accession>
<sequence length="814" mass="90745">MIESAIHRWFERQGWQPFAFQARVWRAMQEGRWGLLHASTGSGKTLATWLGGLLACERRDELKAGSLKILWVTPMRALAADTTATLAATAKELMPDWRVEMRTADTSAAVRARQGKNLPEVLVTTPESLSLLLANTDAQVRLRSVQVVIVDEWHELLANKRGVQVQLAMARLAHWQPNLVCWGMSATLGNLDEALKTLTWASDQTGLLISDETPKQIAIDVVLPPKVERFAWAGHMGLSLIDDVAKRLWQASSTLVFVNTRAQAERWYQALLEHDVNLAGVLGLHHGSLDPAVRQWVEAGLKTGSLRAVVCTSSLDLGVDFLPVEQVLQIGSAKGVARLMQRAGRAGHAPGRIAKLGLVPTHSLEILEAVAAQDAVAQKAIEARHSLTAPMDVLVQHLVTIALGGGFTPHALYTEVRKAYAYRNLDASAWQWALDFVAGGGKALAAYPDYRRVQPDTQGIWRVADRQLGRRHRMSIGTIVSDAMMQVRFWRKGGGGSRLGQVEESFIARLKVGDTFYFAGRLVELVRVREMTAYVKRASDKRAVVPRWLGGNMPLSSELADSMLARLDGAHNDCEPAWLAIKPLLAIQERWSALPSKNYLLVEQWQSREGSHLFFYPFAGRHVHLGLATLLAWRLSQRTPRTFTMAVNDYGFELLCVQPLDINEVMDRQLFDKQTLTADILASLNASELSQRRFREIARVAGLVFQGYPGAKKTAKQIQASSGLFFEVFRQHDPENQLLRQAYDEVLSHELEHNRLAQTLNQIQAMPLNIKVLARPAPFAFPLIVDRLRERLSSEQLSDRVARLVRDLEKAVDA</sequence>
<dbReference type="Pfam" id="PF08494">
    <property type="entry name" value="DEAD_assoc"/>
    <property type="match status" value="1"/>
</dbReference>
<keyword evidence="8" id="KW-0413">Isomerase</keyword>
<dbReference type="InterPro" id="IPR014001">
    <property type="entry name" value="Helicase_ATP-bd"/>
</dbReference>
<evidence type="ECO:0000313" key="12">
    <source>
        <dbReference type="EMBL" id="UOD49384.1"/>
    </source>
</evidence>
<dbReference type="EMBL" id="CP063982">
    <property type="protein sequence ID" value="UOD49384.1"/>
    <property type="molecule type" value="Genomic_DNA"/>
</dbReference>
<dbReference type="NCBIfam" id="TIGR04121">
    <property type="entry name" value="DEXH_lig_assoc"/>
    <property type="match status" value="1"/>
</dbReference>
<dbReference type="GO" id="GO:0016874">
    <property type="term" value="F:ligase activity"/>
    <property type="evidence" value="ECO:0007669"/>
    <property type="project" value="UniProtKB-KW"/>
</dbReference>
<dbReference type="SMART" id="SM00487">
    <property type="entry name" value="DEXDc"/>
    <property type="match status" value="1"/>
</dbReference>
<dbReference type="SMART" id="SM00490">
    <property type="entry name" value="HELICc"/>
    <property type="match status" value="1"/>
</dbReference>
<keyword evidence="1" id="KW-0547">Nucleotide-binding</keyword>
<evidence type="ECO:0000256" key="5">
    <source>
        <dbReference type="ARBA" id="ARBA00022840"/>
    </source>
</evidence>
<comment type="similarity">
    <text evidence="9">Belongs to the Lhr helicase family. Lhr-Core subfamily.</text>
</comment>
<proteinExistence type="inferred from homology"/>
<dbReference type="SUPFAM" id="SSF52540">
    <property type="entry name" value="P-loop containing nucleoside triphosphate hydrolases"/>
    <property type="match status" value="1"/>
</dbReference>
<feature type="domain" description="Helicase C-terminal" evidence="11">
    <location>
        <begin position="240"/>
        <end position="402"/>
    </location>
</feature>
<keyword evidence="4" id="KW-0347">Helicase</keyword>
<dbReference type="Gene3D" id="3.40.50.300">
    <property type="entry name" value="P-loop containing nucleotide triphosphate hydrolases"/>
    <property type="match status" value="2"/>
</dbReference>
<dbReference type="InterPro" id="IPR045628">
    <property type="entry name" value="Lhr_WH_dom"/>
</dbReference>
<dbReference type="PANTHER" id="PTHR47962">
    <property type="entry name" value="ATP-DEPENDENT HELICASE LHR-RELATED-RELATED"/>
    <property type="match status" value="1"/>
</dbReference>
<dbReference type="PROSITE" id="PS51194">
    <property type="entry name" value="HELICASE_CTER"/>
    <property type="match status" value="1"/>
</dbReference>
<evidence type="ECO:0000256" key="6">
    <source>
        <dbReference type="ARBA" id="ARBA00023125"/>
    </source>
</evidence>
<feature type="domain" description="Helicase ATP-binding" evidence="10">
    <location>
        <begin position="25"/>
        <end position="206"/>
    </location>
</feature>
<dbReference type="Pfam" id="PF00270">
    <property type="entry name" value="DEAD"/>
    <property type="match status" value="1"/>
</dbReference>
<evidence type="ECO:0000256" key="2">
    <source>
        <dbReference type="ARBA" id="ARBA00022763"/>
    </source>
</evidence>
<keyword evidence="5" id="KW-0067">ATP-binding</keyword>
<dbReference type="CDD" id="cd18796">
    <property type="entry name" value="SF2_C_LHR"/>
    <property type="match status" value="1"/>
</dbReference>
<dbReference type="InterPro" id="IPR013701">
    <property type="entry name" value="Lhr-like_DEAD/DEAH_assoc"/>
</dbReference>
<name>A0ABY4AMW4_9BURK</name>
<evidence type="ECO:0000256" key="3">
    <source>
        <dbReference type="ARBA" id="ARBA00022801"/>
    </source>
</evidence>
<dbReference type="Pfam" id="PF19306">
    <property type="entry name" value="WHD_Lhr"/>
    <property type="match status" value="1"/>
</dbReference>
<dbReference type="InterPro" id="IPR027417">
    <property type="entry name" value="P-loop_NTPase"/>
</dbReference>
<evidence type="ECO:0000256" key="8">
    <source>
        <dbReference type="ARBA" id="ARBA00023235"/>
    </source>
</evidence>
<dbReference type="RefSeq" id="WP_243477544.1">
    <property type="nucleotide sequence ID" value="NZ_CP063982.1"/>
</dbReference>
<keyword evidence="7" id="KW-0234">DNA repair</keyword>
<dbReference type="InterPro" id="IPR026362">
    <property type="entry name" value="DEXH_lig_assoc"/>
</dbReference>
<dbReference type="Proteomes" id="UP000831607">
    <property type="component" value="Chromosome"/>
</dbReference>
<keyword evidence="13" id="KW-1185">Reference proteome</keyword>
<evidence type="ECO:0000259" key="10">
    <source>
        <dbReference type="PROSITE" id="PS51192"/>
    </source>
</evidence>
<keyword evidence="6" id="KW-0238">DNA-binding</keyword>
<evidence type="ECO:0000259" key="11">
    <source>
        <dbReference type="PROSITE" id="PS51194"/>
    </source>
</evidence>
<keyword evidence="12" id="KW-0436">Ligase</keyword>
<dbReference type="PROSITE" id="PS51192">
    <property type="entry name" value="HELICASE_ATP_BIND_1"/>
    <property type="match status" value="1"/>
</dbReference>
<dbReference type="PANTHER" id="PTHR47962:SF3">
    <property type="entry name" value="LARGE ATP-DEPENDENT HELICASE-RELATED PROTEIN"/>
    <property type="match status" value="1"/>
</dbReference>
<organism evidence="12 13">
    <name type="scientific">Orrella daihaiensis</name>
    <dbReference type="NCBI Taxonomy" id="2782176"/>
    <lineage>
        <taxon>Bacteria</taxon>
        <taxon>Pseudomonadati</taxon>
        <taxon>Pseudomonadota</taxon>
        <taxon>Betaproteobacteria</taxon>
        <taxon>Burkholderiales</taxon>
        <taxon>Alcaligenaceae</taxon>
        <taxon>Orrella</taxon>
    </lineage>
</organism>
<gene>
    <name evidence="12" type="ORF">DHf2319_07735</name>
</gene>
<protein>
    <submittedName>
        <fullName evidence="12">Ligase-associated DNA damage response DEXH box helicase</fullName>
    </submittedName>
</protein>
<dbReference type="InterPro" id="IPR011545">
    <property type="entry name" value="DEAD/DEAH_box_helicase_dom"/>
</dbReference>
<evidence type="ECO:0000256" key="9">
    <source>
        <dbReference type="ARBA" id="ARBA00093467"/>
    </source>
</evidence>
<keyword evidence="2" id="KW-0227">DNA damage</keyword>
<keyword evidence="3" id="KW-0378">Hydrolase</keyword>
<dbReference type="PIRSF" id="PIRSF037307">
    <property type="entry name" value="Lhr-like_helic_prd"/>
    <property type="match status" value="1"/>
</dbReference>
<evidence type="ECO:0000256" key="1">
    <source>
        <dbReference type="ARBA" id="ARBA00022741"/>
    </source>
</evidence>
<reference evidence="12 13" key="1">
    <citation type="submission" date="2020-11" db="EMBL/GenBank/DDBJ databases">
        <title>Algicoccus daihaiensis sp.nov., isolated from Daihai Lake in Inner Mongolia.</title>
        <authorList>
            <person name="Kai J."/>
        </authorList>
    </citation>
    <scope>NUCLEOTIDE SEQUENCE [LARGE SCALE GENOMIC DNA]</scope>
    <source>
        <strain evidence="13">f23</strain>
    </source>
</reference>
<dbReference type="Pfam" id="PF00271">
    <property type="entry name" value="Helicase_C"/>
    <property type="match status" value="1"/>
</dbReference>
<evidence type="ECO:0000313" key="13">
    <source>
        <dbReference type="Proteomes" id="UP000831607"/>
    </source>
</evidence>
<dbReference type="InterPro" id="IPR052511">
    <property type="entry name" value="ATP-dep_Helicase"/>
</dbReference>
<evidence type="ECO:0000256" key="7">
    <source>
        <dbReference type="ARBA" id="ARBA00023204"/>
    </source>
</evidence>
<dbReference type="InterPro" id="IPR017170">
    <property type="entry name" value="Lhr-like"/>
</dbReference>
<evidence type="ECO:0000256" key="4">
    <source>
        <dbReference type="ARBA" id="ARBA00022806"/>
    </source>
</evidence>